<dbReference type="OrthoDB" id="9777711at2"/>
<evidence type="ECO:0000256" key="2">
    <source>
        <dbReference type="RuleBase" id="RU003707"/>
    </source>
</evidence>
<dbReference type="InterPro" id="IPR014748">
    <property type="entry name" value="Enoyl-CoA_hydra_C"/>
</dbReference>
<sequence>MTSTPAPDYESILVDRDGPIGIITLNRPDRLNSWDWLMSAEIGHALGRFEADDAVRAVILTGAGRAFCAGAGLLPAGRTFDGSLTRAEAEARYPGPHRPADRIRTPVIAAVNGHAVGAGMTMALRADIIVVAEEAKLGFVFNRRGVIPDADLLWSLPRLIGYSRAMDLLLTGRIFSGAEAVGLGIASQAVPAEEVLPAATRIAADIAANVAPVSAAITKLVARRFLEETDRSAALELERELFRWAGRQTDAPEGVNAFREKRPPRFTLSKTKDFPVHLVDDNI</sequence>
<dbReference type="EMBL" id="FZOR01000050">
    <property type="protein sequence ID" value="SNT58491.1"/>
    <property type="molecule type" value="Genomic_DNA"/>
</dbReference>
<dbReference type="InterPro" id="IPR001753">
    <property type="entry name" value="Enoyl-CoA_hydra/iso"/>
</dbReference>
<evidence type="ECO:0000313" key="3">
    <source>
        <dbReference type="EMBL" id="SNT58491.1"/>
    </source>
</evidence>
<protein>
    <submittedName>
        <fullName evidence="3">Enoyl-CoA hydratase</fullName>
    </submittedName>
</protein>
<reference evidence="3 4" key="1">
    <citation type="submission" date="2017-06" db="EMBL/GenBank/DDBJ databases">
        <authorList>
            <person name="Kim H.J."/>
            <person name="Triplett B.A."/>
        </authorList>
    </citation>
    <scope>NUCLEOTIDE SEQUENCE [LARGE SCALE GENOMIC DNA]</scope>
    <source>
        <strain evidence="3 4">DSM 44715</strain>
    </source>
</reference>
<dbReference type="PANTHER" id="PTHR43802">
    <property type="entry name" value="ENOYL-COA HYDRATASE"/>
    <property type="match status" value="1"/>
</dbReference>
<comment type="similarity">
    <text evidence="1 2">Belongs to the enoyl-CoA hydratase/isomerase family.</text>
</comment>
<keyword evidence="4" id="KW-1185">Reference proteome</keyword>
<dbReference type="PROSITE" id="PS00166">
    <property type="entry name" value="ENOYL_COA_HYDRATASE"/>
    <property type="match status" value="1"/>
</dbReference>
<dbReference type="PANTHER" id="PTHR43802:SF1">
    <property type="entry name" value="IP11341P-RELATED"/>
    <property type="match status" value="1"/>
</dbReference>
<dbReference type="AlphaFoldDB" id="A0A239NU92"/>
<evidence type="ECO:0000313" key="4">
    <source>
        <dbReference type="Proteomes" id="UP000198318"/>
    </source>
</evidence>
<dbReference type="GO" id="GO:0003824">
    <property type="term" value="F:catalytic activity"/>
    <property type="evidence" value="ECO:0007669"/>
    <property type="project" value="InterPro"/>
</dbReference>
<organism evidence="3 4">
    <name type="scientific">Actinomadura meyerae</name>
    <dbReference type="NCBI Taxonomy" id="240840"/>
    <lineage>
        <taxon>Bacteria</taxon>
        <taxon>Bacillati</taxon>
        <taxon>Actinomycetota</taxon>
        <taxon>Actinomycetes</taxon>
        <taxon>Streptosporangiales</taxon>
        <taxon>Thermomonosporaceae</taxon>
        <taxon>Actinomadura</taxon>
    </lineage>
</organism>
<dbReference type="CDD" id="cd06558">
    <property type="entry name" value="crotonase-like"/>
    <property type="match status" value="1"/>
</dbReference>
<dbReference type="Proteomes" id="UP000198318">
    <property type="component" value="Unassembled WGS sequence"/>
</dbReference>
<gene>
    <name evidence="3" type="ORF">SAMN05443665_10502</name>
</gene>
<dbReference type="Pfam" id="PF00378">
    <property type="entry name" value="ECH_1"/>
    <property type="match status" value="1"/>
</dbReference>
<dbReference type="RefSeq" id="WP_089330343.1">
    <property type="nucleotide sequence ID" value="NZ_FZOR01000050.1"/>
</dbReference>
<dbReference type="Gene3D" id="3.30.300.220">
    <property type="match status" value="1"/>
</dbReference>
<dbReference type="Gene3D" id="3.90.226.20">
    <property type="match status" value="1"/>
</dbReference>
<dbReference type="Gene3D" id="1.10.12.10">
    <property type="entry name" value="Lyase 2-enoyl-coa Hydratase, Chain A, domain 2"/>
    <property type="match status" value="1"/>
</dbReference>
<dbReference type="InterPro" id="IPR029045">
    <property type="entry name" value="ClpP/crotonase-like_dom_sf"/>
</dbReference>
<dbReference type="SUPFAM" id="SSF52096">
    <property type="entry name" value="ClpP/crotonase"/>
    <property type="match status" value="1"/>
</dbReference>
<dbReference type="InterPro" id="IPR018376">
    <property type="entry name" value="Enoyl-CoA_hyd/isom_CS"/>
</dbReference>
<evidence type="ECO:0000256" key="1">
    <source>
        <dbReference type="ARBA" id="ARBA00005254"/>
    </source>
</evidence>
<name>A0A239NU92_9ACTN</name>
<proteinExistence type="inferred from homology"/>
<accession>A0A239NU92</accession>